<evidence type="ECO:0000256" key="12">
    <source>
        <dbReference type="ARBA" id="ARBA00023136"/>
    </source>
</evidence>
<evidence type="ECO:0000256" key="5">
    <source>
        <dbReference type="ARBA" id="ARBA00022692"/>
    </source>
</evidence>
<evidence type="ECO:0000256" key="16">
    <source>
        <dbReference type="ARBA" id="ARBA00031227"/>
    </source>
</evidence>
<evidence type="ECO:0000313" key="21">
    <source>
        <dbReference type="EMBL" id="KJE97405.1"/>
    </source>
</evidence>
<keyword evidence="5 20" id="KW-0812">Transmembrane</keyword>
<dbReference type="Proteomes" id="UP000008743">
    <property type="component" value="Unassembled WGS sequence"/>
</dbReference>
<evidence type="ECO:0000256" key="6">
    <source>
        <dbReference type="ARBA" id="ARBA00022857"/>
    </source>
</evidence>
<dbReference type="FunCoup" id="A0A0D2WWN2">
    <property type="interactions" value="145"/>
</dbReference>
<dbReference type="InterPro" id="IPR001171">
    <property type="entry name" value="ERG24_DHCR-like"/>
</dbReference>
<feature type="region of interest" description="Disordered" evidence="19">
    <location>
        <begin position="1"/>
        <end position="102"/>
    </location>
</feature>
<dbReference type="PhylomeDB" id="A0A0D2WWN2"/>
<keyword evidence="13" id="KW-1207">Sterol metabolism</keyword>
<keyword evidence="6" id="KW-0521">NADP</keyword>
<evidence type="ECO:0000256" key="18">
    <source>
        <dbReference type="ARBA" id="ARBA00069705"/>
    </source>
</evidence>
<keyword evidence="9" id="KW-0560">Oxidoreductase</keyword>
<reference evidence="22" key="1">
    <citation type="submission" date="2011-02" db="EMBL/GenBank/DDBJ databases">
        <title>The Genome Sequence of Capsaspora owczarzaki ATCC 30864.</title>
        <authorList>
            <person name="Russ C."/>
            <person name="Cuomo C."/>
            <person name="Burger G."/>
            <person name="Gray M.W."/>
            <person name="Holland P.W.H."/>
            <person name="King N."/>
            <person name="Lang F.B.F."/>
            <person name="Roger A.J."/>
            <person name="Ruiz-Trillo I."/>
            <person name="Young S.K."/>
            <person name="Zeng Q."/>
            <person name="Gargeya S."/>
            <person name="Alvarado L."/>
            <person name="Berlin A."/>
            <person name="Chapman S.B."/>
            <person name="Chen Z."/>
            <person name="Freedman E."/>
            <person name="Gellesch M."/>
            <person name="Goldberg J."/>
            <person name="Griggs A."/>
            <person name="Gujja S."/>
            <person name="Heilman E."/>
            <person name="Heiman D."/>
            <person name="Howarth C."/>
            <person name="Mehta T."/>
            <person name="Neiman D."/>
            <person name="Pearson M."/>
            <person name="Roberts A."/>
            <person name="Saif S."/>
            <person name="Shea T."/>
            <person name="Shenoy N."/>
            <person name="Sisk P."/>
            <person name="Stolte C."/>
            <person name="Sykes S."/>
            <person name="White J."/>
            <person name="Yandava C."/>
            <person name="Haas B."/>
            <person name="Nusbaum C."/>
            <person name="Birren B."/>
        </authorList>
    </citation>
    <scope>NUCLEOTIDE SEQUENCE</scope>
    <source>
        <strain evidence="22">ATCC 30864</strain>
    </source>
</reference>
<evidence type="ECO:0000256" key="1">
    <source>
        <dbReference type="ARBA" id="ARBA00004141"/>
    </source>
</evidence>
<evidence type="ECO:0000256" key="19">
    <source>
        <dbReference type="SAM" id="MobiDB-lite"/>
    </source>
</evidence>
<dbReference type="GO" id="GO:0050613">
    <property type="term" value="F:Delta14-sterol reductase activity"/>
    <property type="evidence" value="ECO:0007669"/>
    <property type="project" value="UniProtKB-EC"/>
</dbReference>
<dbReference type="GO" id="GO:0005789">
    <property type="term" value="C:endoplasmic reticulum membrane"/>
    <property type="evidence" value="ECO:0007669"/>
    <property type="project" value="TreeGrafter"/>
</dbReference>
<protein>
    <recommendedName>
        <fullName evidence="18">Delta(14)-sterol reductase</fullName>
        <ecNumber evidence="3">1.3.1.70</ecNumber>
    </recommendedName>
    <alternativeName>
        <fullName evidence="15">C-14 sterol reductase</fullName>
    </alternativeName>
    <alternativeName>
        <fullName evidence="16">Sterol C14-reductase</fullName>
    </alternativeName>
</protein>
<feature type="compositionally biased region" description="Basic residues" evidence="19">
    <location>
        <begin position="48"/>
        <end position="76"/>
    </location>
</feature>
<feature type="compositionally biased region" description="Low complexity" evidence="19">
    <location>
        <begin position="77"/>
        <end position="102"/>
    </location>
</feature>
<keyword evidence="7" id="KW-0752">Steroid biosynthesis</keyword>
<feature type="transmembrane region" description="Helical" evidence="20">
    <location>
        <begin position="375"/>
        <end position="392"/>
    </location>
</feature>
<comment type="similarity">
    <text evidence="2">Belongs to the ERG4/ERG24 family.</text>
</comment>
<dbReference type="PANTHER" id="PTHR21257:SF52">
    <property type="entry name" value="DELTA(14)-STEROL REDUCTASE TM7SF2"/>
    <property type="match status" value="1"/>
</dbReference>
<feature type="transmembrane region" description="Helical" evidence="20">
    <location>
        <begin position="218"/>
        <end position="238"/>
    </location>
</feature>
<dbReference type="Gene3D" id="1.20.120.1630">
    <property type="match status" value="1"/>
</dbReference>
<evidence type="ECO:0000256" key="11">
    <source>
        <dbReference type="ARBA" id="ARBA00023098"/>
    </source>
</evidence>
<comment type="subcellular location">
    <subcellularLocation>
        <location evidence="1">Membrane</location>
        <topology evidence="1">Multi-pass membrane protein</topology>
    </subcellularLocation>
</comment>
<evidence type="ECO:0000256" key="14">
    <source>
        <dbReference type="ARBA" id="ARBA00023221"/>
    </source>
</evidence>
<evidence type="ECO:0000256" key="9">
    <source>
        <dbReference type="ARBA" id="ARBA00023002"/>
    </source>
</evidence>
<accession>A0A0D2WWN2</accession>
<dbReference type="AlphaFoldDB" id="A0A0D2WWN2"/>
<keyword evidence="10" id="KW-0756">Sterol biosynthesis</keyword>
<dbReference type="PROSITE" id="PS01018">
    <property type="entry name" value="STEROL_REDUCT_2"/>
    <property type="match status" value="1"/>
</dbReference>
<dbReference type="InParanoid" id="A0A0D2WWN2"/>
<dbReference type="Pfam" id="PF01222">
    <property type="entry name" value="ERG4_ERG24"/>
    <property type="match status" value="1"/>
</dbReference>
<keyword evidence="4" id="KW-0444">Lipid biosynthesis</keyword>
<feature type="transmembrane region" description="Helical" evidence="20">
    <location>
        <begin position="475"/>
        <end position="500"/>
    </location>
</feature>
<dbReference type="OMA" id="EWCELRP"/>
<evidence type="ECO:0000313" key="22">
    <source>
        <dbReference type="Proteomes" id="UP000008743"/>
    </source>
</evidence>
<keyword evidence="12 20" id="KW-0472">Membrane</keyword>
<feature type="transmembrane region" description="Helical" evidence="20">
    <location>
        <begin position="250"/>
        <end position="268"/>
    </location>
</feature>
<dbReference type="EC" id="1.3.1.70" evidence="3"/>
<dbReference type="InterPro" id="IPR018083">
    <property type="entry name" value="Sterol_reductase_CS"/>
</dbReference>
<keyword evidence="8 20" id="KW-1133">Transmembrane helix</keyword>
<evidence type="ECO:0000256" key="10">
    <source>
        <dbReference type="ARBA" id="ARBA00023011"/>
    </source>
</evidence>
<sequence length="538" mass="59754">MARLRVPDSDSSTRSGRSATPANATAASDAASGTPATPSKRGAASKSPARRSRSPSRSRSRSPSRSRSRSPSRKSTKTVAAATTTAAAAASPAKSSRSTRAKQLVDKNGEAITTTYEWGGPIGAGFLIPFVPFVAAALPVLCSQDYCLEWKTILTPAVLWAQLCEQFGKQELSDWVSLKAFAVYVAWFLFQVALYLYIPTRKALGVPLKDGKRLEYPLNGLAALVVSVVVALSLQVNFPVLEFLYENFKQLLAASVIFSTLLSIYLFVSAEIKGTGFALGGNSKNPIYDFWIGRELNPRIGSLDLKYFCELRPGLSLWMLLNIAFVYHQHSLQGGFTAQSVTLILVSLFHAYYIIDALLNEESILTTMDITSDGFGFMLAFGDLVWVPFTFVSSSRYLALYPNTLHPIHIAIVLAFKFTGLYLFRGANSQKDTFRRDPTHPSVSHLKTLTTSTGRKLLISGFWGMARHINYFGDWLMAAAWCLPAGFVHVVPYFYLMYFIPLLLHRERRDDEHCLHKYGKDWIKYRDIVKSRIIPGVY</sequence>
<evidence type="ECO:0000256" key="15">
    <source>
        <dbReference type="ARBA" id="ARBA00030165"/>
    </source>
</evidence>
<evidence type="ECO:0000256" key="3">
    <source>
        <dbReference type="ARBA" id="ARBA00012413"/>
    </source>
</evidence>
<feature type="transmembrane region" description="Helical" evidence="20">
    <location>
        <begin position="176"/>
        <end position="198"/>
    </location>
</feature>
<feature type="transmembrane region" description="Helical" evidence="20">
    <location>
        <begin position="404"/>
        <end position="424"/>
    </location>
</feature>
<proteinExistence type="inferred from homology"/>
<feature type="compositionally biased region" description="Low complexity" evidence="19">
    <location>
        <begin position="18"/>
        <end position="47"/>
    </location>
</feature>
<evidence type="ECO:0000256" key="8">
    <source>
        <dbReference type="ARBA" id="ARBA00022989"/>
    </source>
</evidence>
<dbReference type="GO" id="GO:0016126">
    <property type="term" value="P:sterol biosynthetic process"/>
    <property type="evidence" value="ECO:0007669"/>
    <property type="project" value="UniProtKB-KW"/>
</dbReference>
<evidence type="ECO:0000256" key="2">
    <source>
        <dbReference type="ARBA" id="ARBA00005402"/>
    </source>
</evidence>
<evidence type="ECO:0000256" key="4">
    <source>
        <dbReference type="ARBA" id="ARBA00022516"/>
    </source>
</evidence>
<name>A0A0D2WWN2_CAPO3</name>
<dbReference type="STRING" id="595528.A0A0D2WWN2"/>
<dbReference type="OrthoDB" id="10262235at2759"/>
<comment type="pathway">
    <text evidence="17">Steroid biosynthesis.</text>
</comment>
<keyword evidence="22" id="KW-1185">Reference proteome</keyword>
<dbReference type="EMBL" id="KE346374">
    <property type="protein sequence ID" value="KJE97405.1"/>
    <property type="molecule type" value="Genomic_DNA"/>
</dbReference>
<dbReference type="eggNOG" id="KOG1435">
    <property type="taxonomic scope" value="Eukaryota"/>
</dbReference>
<evidence type="ECO:0000256" key="20">
    <source>
        <dbReference type="SAM" id="Phobius"/>
    </source>
</evidence>
<evidence type="ECO:0000256" key="7">
    <source>
        <dbReference type="ARBA" id="ARBA00022955"/>
    </source>
</evidence>
<organism evidence="21 22">
    <name type="scientific">Capsaspora owczarzaki (strain ATCC 30864)</name>
    <dbReference type="NCBI Taxonomy" id="595528"/>
    <lineage>
        <taxon>Eukaryota</taxon>
        <taxon>Filasterea</taxon>
        <taxon>Capsaspora</taxon>
    </lineage>
</organism>
<gene>
    <name evidence="21" type="ORF">CAOG_007273</name>
</gene>
<keyword evidence="11" id="KW-0443">Lipid metabolism</keyword>
<dbReference type="FunFam" id="1.20.120.1630:FF:000011">
    <property type="entry name" value="Delta(14)-sterol reductase"/>
    <property type="match status" value="1"/>
</dbReference>
<evidence type="ECO:0000256" key="13">
    <source>
        <dbReference type="ARBA" id="ARBA00023166"/>
    </source>
</evidence>
<feature type="transmembrane region" description="Helical" evidence="20">
    <location>
        <begin position="335"/>
        <end position="355"/>
    </location>
</feature>
<dbReference type="RefSeq" id="XP_004343132.1">
    <property type="nucleotide sequence ID" value="XM_004343082.2"/>
</dbReference>
<evidence type="ECO:0000256" key="17">
    <source>
        <dbReference type="ARBA" id="ARBA00060577"/>
    </source>
</evidence>
<dbReference type="PANTHER" id="PTHR21257">
    <property type="entry name" value="DELTA(14)-STEROL REDUCTASE"/>
    <property type="match status" value="1"/>
</dbReference>
<keyword evidence="14" id="KW-0753">Steroid metabolism</keyword>